<dbReference type="Proteomes" id="UP001490330">
    <property type="component" value="Unassembled WGS sequence"/>
</dbReference>
<evidence type="ECO:0000313" key="3">
    <source>
        <dbReference type="Proteomes" id="UP001490330"/>
    </source>
</evidence>
<dbReference type="PANTHER" id="PTHR43031">
    <property type="entry name" value="FAD-DEPENDENT OXIDOREDUCTASE"/>
    <property type="match status" value="1"/>
</dbReference>
<dbReference type="InterPro" id="IPR036873">
    <property type="entry name" value="Rhodanese-like_dom_sf"/>
</dbReference>
<dbReference type="SMART" id="SM00450">
    <property type="entry name" value="RHOD"/>
    <property type="match status" value="1"/>
</dbReference>
<proteinExistence type="predicted"/>
<dbReference type="PROSITE" id="PS50206">
    <property type="entry name" value="RHODANESE_3"/>
    <property type="match status" value="1"/>
</dbReference>
<dbReference type="InterPro" id="IPR050229">
    <property type="entry name" value="GlpE_sulfurtransferase"/>
</dbReference>
<dbReference type="PANTHER" id="PTHR43031:SF1">
    <property type="entry name" value="PYRIDINE NUCLEOTIDE-DISULPHIDE OXIDOREDUCTASE"/>
    <property type="match status" value="1"/>
</dbReference>
<dbReference type="CDD" id="cd00158">
    <property type="entry name" value="RHOD"/>
    <property type="match status" value="1"/>
</dbReference>
<gene>
    <name evidence="2" type="ORF">ABT322_39535</name>
</gene>
<evidence type="ECO:0000313" key="2">
    <source>
        <dbReference type="EMBL" id="MER6909687.1"/>
    </source>
</evidence>
<feature type="domain" description="Rhodanese" evidence="1">
    <location>
        <begin position="13"/>
        <end position="100"/>
    </location>
</feature>
<reference evidence="2 3" key="1">
    <citation type="submission" date="2024-06" db="EMBL/GenBank/DDBJ databases">
        <title>The Natural Products Discovery Center: Release of the First 8490 Sequenced Strains for Exploring Actinobacteria Biosynthetic Diversity.</title>
        <authorList>
            <person name="Kalkreuter E."/>
            <person name="Kautsar S.A."/>
            <person name="Yang D."/>
            <person name="Bader C.D."/>
            <person name="Teijaro C.N."/>
            <person name="Fluegel L."/>
            <person name="Davis C.M."/>
            <person name="Simpson J.R."/>
            <person name="Lauterbach L."/>
            <person name="Steele A.D."/>
            <person name="Gui C."/>
            <person name="Meng S."/>
            <person name="Li G."/>
            <person name="Viehrig K."/>
            <person name="Ye F."/>
            <person name="Su P."/>
            <person name="Kiefer A.F."/>
            <person name="Nichols A."/>
            <person name="Cepeda A.J."/>
            <person name="Yan W."/>
            <person name="Fan B."/>
            <person name="Jiang Y."/>
            <person name="Adhikari A."/>
            <person name="Zheng C.-J."/>
            <person name="Schuster L."/>
            <person name="Cowan T.M."/>
            <person name="Smanski M.J."/>
            <person name="Chevrette M.G."/>
            <person name="De Carvalho L.P.S."/>
            <person name="Shen B."/>
        </authorList>
    </citation>
    <scope>NUCLEOTIDE SEQUENCE [LARGE SCALE GENOMIC DNA]</scope>
    <source>
        <strain evidence="2 3">NPDC000632</strain>
    </source>
</reference>
<sequence length="107" mass="11124">MREVDLDVFAAELAQGAFAIDVREPDEYAAGHVPGVRTAPLSELGTHLAALPADRPVYVICASGNRSTWAAEHLEAAGFHAVSVAGGTCGWARTGRPVARGTDVRAA</sequence>
<comment type="caution">
    <text evidence="2">The sequence shown here is derived from an EMBL/GenBank/DDBJ whole genome shotgun (WGS) entry which is preliminary data.</text>
</comment>
<name>A0ABV1VT68_9ACTN</name>
<dbReference type="EMBL" id="JBEPCV010000075">
    <property type="protein sequence ID" value="MER6909687.1"/>
    <property type="molecule type" value="Genomic_DNA"/>
</dbReference>
<dbReference type="Gene3D" id="3.40.250.10">
    <property type="entry name" value="Rhodanese-like domain"/>
    <property type="match status" value="1"/>
</dbReference>
<dbReference type="Pfam" id="PF00581">
    <property type="entry name" value="Rhodanese"/>
    <property type="match status" value="1"/>
</dbReference>
<dbReference type="InterPro" id="IPR001763">
    <property type="entry name" value="Rhodanese-like_dom"/>
</dbReference>
<accession>A0ABV1VT68</accession>
<keyword evidence="3" id="KW-1185">Reference proteome</keyword>
<dbReference type="RefSeq" id="WP_350725825.1">
    <property type="nucleotide sequence ID" value="NZ_JBEPCO010000078.1"/>
</dbReference>
<organism evidence="2 3">
    <name type="scientific">Streptomyces flaveolus</name>
    <dbReference type="NCBI Taxonomy" id="67297"/>
    <lineage>
        <taxon>Bacteria</taxon>
        <taxon>Bacillati</taxon>
        <taxon>Actinomycetota</taxon>
        <taxon>Actinomycetes</taxon>
        <taxon>Kitasatosporales</taxon>
        <taxon>Streptomycetaceae</taxon>
        <taxon>Streptomyces</taxon>
    </lineage>
</organism>
<protein>
    <submittedName>
        <fullName evidence="2">Rhodanese-like domain-containing protein</fullName>
    </submittedName>
</protein>
<evidence type="ECO:0000259" key="1">
    <source>
        <dbReference type="PROSITE" id="PS50206"/>
    </source>
</evidence>
<dbReference type="SUPFAM" id="SSF52821">
    <property type="entry name" value="Rhodanese/Cell cycle control phosphatase"/>
    <property type="match status" value="1"/>
</dbReference>